<protein>
    <submittedName>
        <fullName evidence="10">Cation diffusion facilitator family transporter</fullName>
    </submittedName>
</protein>
<dbReference type="GO" id="GO:0005886">
    <property type="term" value="C:plasma membrane"/>
    <property type="evidence" value="ECO:0007669"/>
    <property type="project" value="TreeGrafter"/>
</dbReference>
<dbReference type="InterPro" id="IPR050291">
    <property type="entry name" value="CDF_Transporter"/>
</dbReference>
<dbReference type="RefSeq" id="WP_268609466.1">
    <property type="nucleotide sequence ID" value="NZ_CP113797.1"/>
</dbReference>
<dbReference type="GO" id="GO:0006882">
    <property type="term" value="P:intracellular zinc ion homeostasis"/>
    <property type="evidence" value="ECO:0007669"/>
    <property type="project" value="TreeGrafter"/>
</dbReference>
<dbReference type="SUPFAM" id="SSF161111">
    <property type="entry name" value="Cation efflux protein transmembrane domain-like"/>
    <property type="match status" value="1"/>
</dbReference>
<accession>A0A9E9C9J7</accession>
<keyword evidence="4 7" id="KW-0812">Transmembrane</keyword>
<keyword evidence="11" id="KW-1185">Reference proteome</keyword>
<reference evidence="10" key="1">
    <citation type="submission" date="2022-12" db="EMBL/GenBank/DDBJ databases">
        <title>Polyphasic identification of a Novel Hot-Spring Cyanobacterium Ocullathermofonsia sinensis gen nov. sp. nov. and Genomic Insights on its Adaptations to the Thermal Habitat.</title>
        <authorList>
            <person name="Daroch M."/>
            <person name="Tang J."/>
            <person name="Jiang Y."/>
        </authorList>
    </citation>
    <scope>NUCLEOTIDE SEQUENCE</scope>
    <source>
        <strain evidence="10">PKUAC-SCTA174</strain>
    </source>
</reference>
<evidence type="ECO:0000256" key="3">
    <source>
        <dbReference type="ARBA" id="ARBA00022448"/>
    </source>
</evidence>
<dbReference type="InterPro" id="IPR027469">
    <property type="entry name" value="Cation_efflux_TMD_sf"/>
</dbReference>
<dbReference type="InterPro" id="IPR002524">
    <property type="entry name" value="Cation_efflux"/>
</dbReference>
<feature type="transmembrane region" description="Helical" evidence="7">
    <location>
        <begin position="12"/>
        <end position="33"/>
    </location>
</feature>
<dbReference type="NCBIfam" id="TIGR01297">
    <property type="entry name" value="CDF"/>
    <property type="match status" value="1"/>
</dbReference>
<dbReference type="GO" id="GO:0015093">
    <property type="term" value="F:ferrous iron transmembrane transporter activity"/>
    <property type="evidence" value="ECO:0007669"/>
    <property type="project" value="TreeGrafter"/>
</dbReference>
<dbReference type="Gene3D" id="3.30.70.1350">
    <property type="entry name" value="Cation efflux protein, cytoplasmic domain"/>
    <property type="match status" value="1"/>
</dbReference>
<dbReference type="PANTHER" id="PTHR43840:SF15">
    <property type="entry name" value="MITOCHONDRIAL METAL TRANSPORTER 1-RELATED"/>
    <property type="match status" value="1"/>
</dbReference>
<evidence type="ECO:0000256" key="4">
    <source>
        <dbReference type="ARBA" id="ARBA00022692"/>
    </source>
</evidence>
<evidence type="ECO:0000313" key="10">
    <source>
        <dbReference type="EMBL" id="WAL59672.1"/>
    </source>
</evidence>
<feature type="transmembrane region" description="Helical" evidence="7">
    <location>
        <begin position="84"/>
        <end position="104"/>
    </location>
</feature>
<dbReference type="Gene3D" id="1.20.1510.10">
    <property type="entry name" value="Cation efflux protein transmembrane domain"/>
    <property type="match status" value="1"/>
</dbReference>
<dbReference type="GO" id="GO:0015341">
    <property type="term" value="F:zinc efflux antiporter activity"/>
    <property type="evidence" value="ECO:0007669"/>
    <property type="project" value="TreeGrafter"/>
</dbReference>
<name>A0A9E9C9J7_9CYAN</name>
<feature type="transmembrane region" description="Helical" evidence="7">
    <location>
        <begin position="189"/>
        <end position="206"/>
    </location>
</feature>
<dbReference type="Proteomes" id="UP001163152">
    <property type="component" value="Chromosome"/>
</dbReference>
<dbReference type="KEGG" id="tsin:OXH18_21250"/>
<keyword evidence="6 7" id="KW-0472">Membrane</keyword>
<feature type="transmembrane region" description="Helical" evidence="7">
    <location>
        <begin position="162"/>
        <end position="183"/>
    </location>
</feature>
<sequence length="297" mass="33425">MEEVQHFYKAGYRVVLVVLWLTVLILAIKLWAGWATRSLSLLTDALHVLVDSFSTLLSAFAIASLRHTKGQEIWGHRKRDTLAVLLLVGTLGFLGCTLLGVATYQFQALMHPASLLPAIQVDAPLLWLLAMVESVHICLVLFERYESRVLKIAALRHNANHVLQDIWLTILMLLGLAGVALGYVWLDSLMAIVLLLMLVPSVWRMLNWQVPSMVYQVAIAPEVLAKLVLQVEGIAACQQIRSKGVIGRYVLIQMHISLHPEFVNIGHLITERLENLLRERYGTVQVRIYVKQLSSRS</sequence>
<comment type="similarity">
    <text evidence="2">Belongs to the cation diffusion facilitator (CDF) transporter (TC 2.A.4) family.</text>
</comment>
<dbReference type="Pfam" id="PF01545">
    <property type="entry name" value="Cation_efflux"/>
    <property type="match status" value="1"/>
</dbReference>
<dbReference type="EMBL" id="CP113797">
    <property type="protein sequence ID" value="WAL59672.1"/>
    <property type="molecule type" value="Genomic_DNA"/>
</dbReference>
<evidence type="ECO:0000256" key="5">
    <source>
        <dbReference type="ARBA" id="ARBA00022989"/>
    </source>
</evidence>
<feature type="domain" description="Cation efflux protein cytoplasmic" evidence="9">
    <location>
        <begin position="225"/>
        <end position="288"/>
    </location>
</feature>
<keyword evidence="5 7" id="KW-1133">Transmembrane helix</keyword>
<feature type="transmembrane region" description="Helical" evidence="7">
    <location>
        <begin position="45"/>
        <end position="63"/>
    </location>
</feature>
<gene>
    <name evidence="10" type="ORF">OXH18_21250</name>
</gene>
<organism evidence="10 11">
    <name type="scientific">Thermocoleostomius sinensis A174</name>
    <dbReference type="NCBI Taxonomy" id="2016057"/>
    <lineage>
        <taxon>Bacteria</taxon>
        <taxon>Bacillati</taxon>
        <taxon>Cyanobacteriota</taxon>
        <taxon>Cyanophyceae</taxon>
        <taxon>Oculatellales</taxon>
        <taxon>Oculatellaceae</taxon>
        <taxon>Thermocoleostomius</taxon>
    </lineage>
</organism>
<keyword evidence="3" id="KW-0813">Transport</keyword>
<dbReference type="Pfam" id="PF16916">
    <property type="entry name" value="ZT_dimer"/>
    <property type="match status" value="1"/>
</dbReference>
<dbReference type="PANTHER" id="PTHR43840">
    <property type="entry name" value="MITOCHONDRIAL METAL TRANSPORTER 1-RELATED"/>
    <property type="match status" value="1"/>
</dbReference>
<evidence type="ECO:0000259" key="8">
    <source>
        <dbReference type="Pfam" id="PF01545"/>
    </source>
</evidence>
<evidence type="ECO:0000259" key="9">
    <source>
        <dbReference type="Pfam" id="PF16916"/>
    </source>
</evidence>
<evidence type="ECO:0000313" key="11">
    <source>
        <dbReference type="Proteomes" id="UP001163152"/>
    </source>
</evidence>
<evidence type="ECO:0000256" key="6">
    <source>
        <dbReference type="ARBA" id="ARBA00023136"/>
    </source>
</evidence>
<dbReference type="AlphaFoldDB" id="A0A9E9C9J7"/>
<dbReference type="InterPro" id="IPR058533">
    <property type="entry name" value="Cation_efflux_TM"/>
</dbReference>
<proteinExistence type="inferred from homology"/>
<evidence type="ECO:0000256" key="1">
    <source>
        <dbReference type="ARBA" id="ARBA00004141"/>
    </source>
</evidence>
<comment type="subcellular location">
    <subcellularLocation>
        <location evidence="1">Membrane</location>
        <topology evidence="1">Multi-pass membrane protein</topology>
    </subcellularLocation>
</comment>
<dbReference type="GO" id="GO:0015086">
    <property type="term" value="F:cadmium ion transmembrane transporter activity"/>
    <property type="evidence" value="ECO:0007669"/>
    <property type="project" value="TreeGrafter"/>
</dbReference>
<evidence type="ECO:0000256" key="2">
    <source>
        <dbReference type="ARBA" id="ARBA00008114"/>
    </source>
</evidence>
<dbReference type="InterPro" id="IPR027470">
    <property type="entry name" value="Cation_efflux_CTD"/>
</dbReference>
<dbReference type="InterPro" id="IPR036837">
    <property type="entry name" value="Cation_efflux_CTD_sf"/>
</dbReference>
<feature type="transmembrane region" description="Helical" evidence="7">
    <location>
        <begin position="124"/>
        <end position="142"/>
    </location>
</feature>
<feature type="domain" description="Cation efflux protein transmembrane" evidence="8">
    <location>
        <begin position="15"/>
        <end position="206"/>
    </location>
</feature>
<dbReference type="SUPFAM" id="SSF160240">
    <property type="entry name" value="Cation efflux protein cytoplasmic domain-like"/>
    <property type="match status" value="1"/>
</dbReference>
<evidence type="ECO:0000256" key="7">
    <source>
        <dbReference type="SAM" id="Phobius"/>
    </source>
</evidence>